<dbReference type="PANTHER" id="PTHR34814">
    <property type="entry name" value="NITROSOGUANIDINE RESISTANCE PROTEIN SNG1"/>
    <property type="match status" value="1"/>
</dbReference>
<keyword evidence="1" id="KW-0812">Transmembrane</keyword>
<dbReference type="InterPro" id="IPR053001">
    <property type="entry name" value="MNNG_permease-like"/>
</dbReference>
<gene>
    <name evidence="3" type="ORF">K435DRAFT_714295</name>
</gene>
<feature type="transmembrane region" description="Helical" evidence="1">
    <location>
        <begin position="203"/>
        <end position="227"/>
    </location>
</feature>
<evidence type="ECO:0000256" key="1">
    <source>
        <dbReference type="SAM" id="Phobius"/>
    </source>
</evidence>
<feature type="transmembrane region" description="Helical" evidence="1">
    <location>
        <begin position="7"/>
        <end position="31"/>
    </location>
</feature>
<dbReference type="Proteomes" id="UP000297245">
    <property type="component" value="Unassembled WGS sequence"/>
</dbReference>
<feature type="transmembrane region" description="Helical" evidence="1">
    <location>
        <begin position="278"/>
        <end position="301"/>
    </location>
</feature>
<keyword evidence="1" id="KW-1133">Transmembrane helix</keyword>
<sequence length="411" mass="45090">MVTARKIYFKVLFGGSLALVVVMFAVFSIYWGALWKTPAHNLHGWVVDFDQSNIGTAVVQTLVASSTSTKITWTEIPASEFAGGPSEIAGRIAEEGAWVAVVVHANATSRLGAAAASADSSYNGTSAITVYASEARSENAFRSLIRPTVQGLLGAVAENFANQFAKQLSSSSNLSTLLSNAPQIVTQPISYTIDNLHPFDVPVATAITFVGLIYLLILSFFIVNVSLSARQTSGLEQHLTTGSLIRLRLASSFVAYFFIALFYSLLSKAFQVDFSRKFGPGGFVLFWMLNWIGMLAVGLALESMITLLTIKGVPFFMILWIIANVSVCFLPIDVLPRIFHYGYAMPFYNVSRAIRTILFSTKNTVGLNFGILLAWVAVSVMTLILFQWFMRRKHITELDHAFEVDKEVADD</sequence>
<keyword evidence="1" id="KW-0472">Membrane</keyword>
<dbReference type="EMBL" id="ML179053">
    <property type="protein sequence ID" value="THV04749.1"/>
    <property type="molecule type" value="Genomic_DNA"/>
</dbReference>
<evidence type="ECO:0000259" key="2">
    <source>
        <dbReference type="Pfam" id="PF12051"/>
    </source>
</evidence>
<accession>A0A4S8MQ85</accession>
<feature type="domain" description="DUF3533" evidence="2">
    <location>
        <begin position="17"/>
        <end position="380"/>
    </location>
</feature>
<dbReference type="Pfam" id="PF12051">
    <property type="entry name" value="DUF3533"/>
    <property type="match status" value="1"/>
</dbReference>
<keyword evidence="4" id="KW-1185">Reference proteome</keyword>
<proteinExistence type="predicted"/>
<feature type="transmembrane region" description="Helical" evidence="1">
    <location>
        <begin position="365"/>
        <end position="386"/>
    </location>
</feature>
<feature type="transmembrane region" description="Helical" evidence="1">
    <location>
        <begin position="247"/>
        <end position="266"/>
    </location>
</feature>
<dbReference type="PANTHER" id="PTHR34814:SF1">
    <property type="entry name" value="NITROSOGUANIDINE RESISTANCE PROTEIN SNG1"/>
    <property type="match status" value="1"/>
</dbReference>
<evidence type="ECO:0000313" key="4">
    <source>
        <dbReference type="Proteomes" id="UP000297245"/>
    </source>
</evidence>
<name>A0A4S8MQ85_DENBC</name>
<evidence type="ECO:0000313" key="3">
    <source>
        <dbReference type="EMBL" id="THV04749.1"/>
    </source>
</evidence>
<organism evidence="3 4">
    <name type="scientific">Dendrothele bispora (strain CBS 962.96)</name>
    <dbReference type="NCBI Taxonomy" id="1314807"/>
    <lineage>
        <taxon>Eukaryota</taxon>
        <taxon>Fungi</taxon>
        <taxon>Dikarya</taxon>
        <taxon>Basidiomycota</taxon>
        <taxon>Agaricomycotina</taxon>
        <taxon>Agaricomycetes</taxon>
        <taxon>Agaricomycetidae</taxon>
        <taxon>Agaricales</taxon>
        <taxon>Agaricales incertae sedis</taxon>
        <taxon>Dendrothele</taxon>
    </lineage>
</organism>
<dbReference type="OrthoDB" id="2140105at2759"/>
<feature type="transmembrane region" description="Helical" evidence="1">
    <location>
        <begin position="313"/>
        <end position="332"/>
    </location>
</feature>
<dbReference type="GO" id="GO:0016020">
    <property type="term" value="C:membrane"/>
    <property type="evidence" value="ECO:0007669"/>
    <property type="project" value="TreeGrafter"/>
</dbReference>
<dbReference type="AlphaFoldDB" id="A0A4S8MQ85"/>
<dbReference type="InterPro" id="IPR022703">
    <property type="entry name" value="DUF3533"/>
</dbReference>
<reference evidence="3 4" key="1">
    <citation type="journal article" date="2019" name="Nat. Ecol. Evol.">
        <title>Megaphylogeny resolves global patterns of mushroom evolution.</title>
        <authorList>
            <person name="Varga T."/>
            <person name="Krizsan K."/>
            <person name="Foldi C."/>
            <person name="Dima B."/>
            <person name="Sanchez-Garcia M."/>
            <person name="Sanchez-Ramirez S."/>
            <person name="Szollosi G.J."/>
            <person name="Szarkandi J.G."/>
            <person name="Papp V."/>
            <person name="Albert L."/>
            <person name="Andreopoulos W."/>
            <person name="Angelini C."/>
            <person name="Antonin V."/>
            <person name="Barry K.W."/>
            <person name="Bougher N.L."/>
            <person name="Buchanan P."/>
            <person name="Buyck B."/>
            <person name="Bense V."/>
            <person name="Catcheside P."/>
            <person name="Chovatia M."/>
            <person name="Cooper J."/>
            <person name="Damon W."/>
            <person name="Desjardin D."/>
            <person name="Finy P."/>
            <person name="Geml J."/>
            <person name="Haridas S."/>
            <person name="Hughes K."/>
            <person name="Justo A."/>
            <person name="Karasinski D."/>
            <person name="Kautmanova I."/>
            <person name="Kiss B."/>
            <person name="Kocsube S."/>
            <person name="Kotiranta H."/>
            <person name="LaButti K.M."/>
            <person name="Lechner B.E."/>
            <person name="Liimatainen K."/>
            <person name="Lipzen A."/>
            <person name="Lukacs Z."/>
            <person name="Mihaltcheva S."/>
            <person name="Morgado L.N."/>
            <person name="Niskanen T."/>
            <person name="Noordeloos M.E."/>
            <person name="Ohm R.A."/>
            <person name="Ortiz-Santana B."/>
            <person name="Ovrebo C."/>
            <person name="Racz N."/>
            <person name="Riley R."/>
            <person name="Savchenko A."/>
            <person name="Shiryaev A."/>
            <person name="Soop K."/>
            <person name="Spirin V."/>
            <person name="Szebenyi C."/>
            <person name="Tomsovsky M."/>
            <person name="Tulloss R.E."/>
            <person name="Uehling J."/>
            <person name="Grigoriev I.V."/>
            <person name="Vagvolgyi C."/>
            <person name="Papp T."/>
            <person name="Martin F.M."/>
            <person name="Miettinen O."/>
            <person name="Hibbett D.S."/>
            <person name="Nagy L.G."/>
        </authorList>
    </citation>
    <scope>NUCLEOTIDE SEQUENCE [LARGE SCALE GENOMIC DNA]</scope>
    <source>
        <strain evidence="3 4">CBS 962.96</strain>
    </source>
</reference>
<protein>
    <recommendedName>
        <fullName evidence="2">DUF3533 domain-containing protein</fullName>
    </recommendedName>
</protein>